<proteinExistence type="predicted"/>
<sequence length="189" mass="21315">MIPLASKPQQPAAQKKPGFKRREVTITSKDVLDVSQKFERHHIGSIIYEEYPTFETVTRFLTGLKEEDLEQLKAEEQLYKEFQEATLKNEGIKPTGLASPRIELLPSVISKYINCTIDVHVPYHAILNNDNVYNRRLWGTDVYTDDSDIVAILYHCGILNSRDPTSSSSSISSNGVRIRKSRASGSSSE</sequence>
<comment type="caution">
    <text evidence="1">The sequence shown here is derived from an EMBL/GenBank/DDBJ whole genome shotgun (WGS) entry which is preliminary data.</text>
</comment>
<dbReference type="EMBL" id="BSXS01011789">
    <property type="protein sequence ID" value="GMF01277.1"/>
    <property type="molecule type" value="Genomic_DNA"/>
</dbReference>
<evidence type="ECO:0000313" key="2">
    <source>
        <dbReference type="Proteomes" id="UP001165064"/>
    </source>
</evidence>
<protein>
    <submittedName>
        <fullName evidence="1">Unnamed protein product</fullName>
    </submittedName>
</protein>
<reference evidence="1" key="1">
    <citation type="submission" date="2023-04" db="EMBL/GenBank/DDBJ databases">
        <title>Ambrosiozyma monospora NBRC 10751.</title>
        <authorList>
            <person name="Ichikawa N."/>
            <person name="Sato H."/>
            <person name="Tonouchi N."/>
        </authorList>
    </citation>
    <scope>NUCLEOTIDE SEQUENCE</scope>
    <source>
        <strain evidence="1">NBRC 10751</strain>
    </source>
</reference>
<organism evidence="1 2">
    <name type="scientific">Ambrosiozyma monospora</name>
    <name type="common">Yeast</name>
    <name type="synonym">Endomycopsis monosporus</name>
    <dbReference type="NCBI Taxonomy" id="43982"/>
    <lineage>
        <taxon>Eukaryota</taxon>
        <taxon>Fungi</taxon>
        <taxon>Dikarya</taxon>
        <taxon>Ascomycota</taxon>
        <taxon>Saccharomycotina</taxon>
        <taxon>Pichiomycetes</taxon>
        <taxon>Pichiales</taxon>
        <taxon>Pichiaceae</taxon>
        <taxon>Ambrosiozyma</taxon>
    </lineage>
</organism>
<evidence type="ECO:0000313" key="1">
    <source>
        <dbReference type="EMBL" id="GMF01277.1"/>
    </source>
</evidence>
<gene>
    <name evidence="1" type="ORF">Amon02_001121300</name>
</gene>
<accession>A0ACB5U471</accession>
<keyword evidence="2" id="KW-1185">Reference proteome</keyword>
<name>A0ACB5U471_AMBMO</name>
<dbReference type="Proteomes" id="UP001165064">
    <property type="component" value="Unassembled WGS sequence"/>
</dbReference>